<dbReference type="EMBL" id="QNVT01000020">
    <property type="protein sequence ID" value="REC60809.1"/>
    <property type="molecule type" value="Genomic_DNA"/>
</dbReference>
<dbReference type="InterPro" id="IPR041677">
    <property type="entry name" value="DNA2/NAM7_AAA_11"/>
</dbReference>
<dbReference type="PANTHER" id="PTHR43788">
    <property type="entry name" value="DNA2/NAM7 HELICASE FAMILY MEMBER"/>
    <property type="match status" value="1"/>
</dbReference>
<dbReference type="Pfam" id="PF13086">
    <property type="entry name" value="AAA_11"/>
    <property type="match status" value="1"/>
</dbReference>
<evidence type="ECO:0000256" key="5">
    <source>
        <dbReference type="ARBA" id="ARBA00022840"/>
    </source>
</evidence>
<keyword evidence="3" id="KW-0378">Hydrolase</keyword>
<feature type="domain" description="AAA+ ATPase" evidence="6">
    <location>
        <begin position="810"/>
        <end position="1047"/>
    </location>
</feature>
<dbReference type="InterPro" id="IPR050534">
    <property type="entry name" value="Coronavir_polyprotein_1ab"/>
</dbReference>
<dbReference type="RefSeq" id="WP_115972242.1">
    <property type="nucleotide sequence ID" value="NZ_QNVT01000020.1"/>
</dbReference>
<reference evidence="8" key="1">
    <citation type="submission" date="2018-06" db="EMBL/GenBank/DDBJ databases">
        <authorList>
            <person name="Lum Nde A."/>
            <person name="Hugo C."/>
        </authorList>
    </citation>
    <scope>NUCLEOTIDE SEQUENCE [LARGE SCALE GENOMIC DNA]</scope>
    <source>
        <strain evidence="8">1_F178</strain>
    </source>
</reference>
<dbReference type="InterPro" id="IPR003593">
    <property type="entry name" value="AAA+_ATPase"/>
</dbReference>
<dbReference type="Pfam" id="PF13087">
    <property type="entry name" value="AAA_12"/>
    <property type="match status" value="1"/>
</dbReference>
<dbReference type="SMART" id="SM00382">
    <property type="entry name" value="AAA"/>
    <property type="match status" value="1"/>
</dbReference>
<dbReference type="CDD" id="cd18808">
    <property type="entry name" value="SF1_C_Upf1"/>
    <property type="match status" value="1"/>
</dbReference>
<evidence type="ECO:0000259" key="6">
    <source>
        <dbReference type="SMART" id="SM00382"/>
    </source>
</evidence>
<sequence>MNHLNEIQNISTNPIEVFLKVNDDFYTKFESNKDNNLKSAELQRIFEVQRKSYYQKYSPNDRGSRHRILIPFSDIRALELIVFLGRAKIDAFTDKFYYKVQKIKEISFYNSPKKDTVEKKSRFKLIKFSENDGSQEKDFQELYKVVENTNIPVADVNKEKDISIWKNYVSALKQLVKEKEQIWKVTDVSKAYYINKQNSDDRESLIDIFIDEKELLRNLEKNFKVLFNKSDIQEYSFEESRVFVEFSKFTILDEEMLVRLKTLAHEIFYDLKDDIPKHTISGTFDFTYGDFENKEKIFEELSSKFKEDYKLDLNFLEEGIVTLDNNEEKHFQKFVNDNYSKILSLDLDKTISLKIGFDDDSQKDVRLQEIRNKLSNDGYDRASIEILEKENQLKVTVSTFLGKEYFANLGFTFEKNISRFTTNQTINTIDFPGLDKVGNEYHFENATKYDIDTLNDIAKKKYSNLVFKRNPSIFIFNYPKEKNFSLLRDFKTFTDIAGISSFNINSSVLTLTVNDKYEYEDQLKRIQNNADFAIVEKKAYEKKWKINFLSDSEESRELILNKIQNELRQRLPDGIVFQTFKKNSSLMFSKNFDSEQQRNSILNILKEKGEEYVDIIDLNIDSKLGTTTYDFVKNETLELASQKELLKEVRFQTFIFLSPDEKKQLDLSIQNYGLDARYNGGLQIGTLVKKEKNKLTFKLTDAFDVKLNAKIEERLELSEIKEGFVKPIFPGELINIERMLRAMKKVTNPGGRNGFPVNMNLSNFLFDPHEVRSSADELESVKTTILKNLNEPLLRNQTKQVEAVAKTLLAKDMSIIQGPPGTGKTTVIAEIIWQTLTENPKAKILITSQTNLAVDNALERLKGKKLVRPIRIGKNEKFENEGRVYSYDRIYEWQSAKAKSESEKYTADNAVNNWIDNVINSCSTDPKFSKALDKWKIALSDKDSFIKKTFTENYQKNINVFAATCSECGSNRFTDVYKTAFAGNTDDSPEPEFDLVIMDEASKATPPELVLPLTFGKKVVIIGDHKQLPPMLDEREFNEALENIGAKKLIEDWTTKDYATSQFEKLFRNAPKTIVTSLDTQFRMHEQIMNCISQFYEDQEELENGLLCGIKNDMDLPDFNNKASRWHGLSIEPLISPNNHAIWVNVDSEEKKIGTSFENQGEVEAIKIILKALTQSFGFSKYLENCKKDEDKEIGIITYYMPQMQTIKNSIYSDLTKDQLRNFEHFKDQNEFQLPFRINTVDRFQGMERNIVIISTVRSDRQIVTDQNKTRIIKNHSLGFAKELQRINVGFSRAKRLLIVIGNQKHFSQKKEYELAISKMHKLDISQFLNIIQ</sequence>
<dbReference type="GO" id="GO:0043139">
    <property type="term" value="F:5'-3' DNA helicase activity"/>
    <property type="evidence" value="ECO:0007669"/>
    <property type="project" value="TreeGrafter"/>
</dbReference>
<keyword evidence="8" id="KW-1185">Reference proteome</keyword>
<comment type="caution">
    <text evidence="7">The sequence shown here is derived from an EMBL/GenBank/DDBJ whole genome shotgun (WGS) entry which is preliminary data.</text>
</comment>
<name>A0A3D9C4Y5_9FLAO</name>
<comment type="similarity">
    <text evidence="1">Belongs to the DNA2/NAM7 helicase family.</text>
</comment>
<keyword evidence="5" id="KW-0067">ATP-binding</keyword>
<evidence type="ECO:0000256" key="1">
    <source>
        <dbReference type="ARBA" id="ARBA00007913"/>
    </source>
</evidence>
<keyword evidence="2" id="KW-0547">Nucleotide-binding</keyword>
<dbReference type="InterPro" id="IPR027417">
    <property type="entry name" value="P-loop_NTPase"/>
</dbReference>
<evidence type="ECO:0000313" key="7">
    <source>
        <dbReference type="EMBL" id="REC60809.1"/>
    </source>
</evidence>
<protein>
    <recommendedName>
        <fullName evidence="6">AAA+ ATPase domain-containing protein</fullName>
    </recommendedName>
</protein>
<proteinExistence type="inferred from homology"/>
<keyword evidence="4" id="KW-0347">Helicase</keyword>
<dbReference type="SUPFAM" id="SSF52540">
    <property type="entry name" value="P-loop containing nucleoside triphosphate hydrolases"/>
    <property type="match status" value="1"/>
</dbReference>
<dbReference type="Proteomes" id="UP000256686">
    <property type="component" value="Unassembled WGS sequence"/>
</dbReference>
<dbReference type="Gene3D" id="3.40.50.300">
    <property type="entry name" value="P-loop containing nucleotide triphosphate hydrolases"/>
    <property type="match status" value="2"/>
</dbReference>
<organism evidence="7 8">
    <name type="scientific">Chryseobacterium pennae</name>
    <dbReference type="NCBI Taxonomy" id="2258962"/>
    <lineage>
        <taxon>Bacteria</taxon>
        <taxon>Pseudomonadati</taxon>
        <taxon>Bacteroidota</taxon>
        <taxon>Flavobacteriia</taxon>
        <taxon>Flavobacteriales</taxon>
        <taxon>Weeksellaceae</taxon>
        <taxon>Chryseobacterium group</taxon>
        <taxon>Chryseobacterium</taxon>
    </lineage>
</organism>
<evidence type="ECO:0000256" key="4">
    <source>
        <dbReference type="ARBA" id="ARBA00022806"/>
    </source>
</evidence>
<dbReference type="PANTHER" id="PTHR43788:SF8">
    <property type="entry name" value="DNA-BINDING PROTEIN SMUBP-2"/>
    <property type="match status" value="1"/>
</dbReference>
<dbReference type="GO" id="GO:0016787">
    <property type="term" value="F:hydrolase activity"/>
    <property type="evidence" value="ECO:0007669"/>
    <property type="project" value="UniProtKB-KW"/>
</dbReference>
<evidence type="ECO:0000256" key="3">
    <source>
        <dbReference type="ARBA" id="ARBA00022801"/>
    </source>
</evidence>
<dbReference type="InterPro" id="IPR047187">
    <property type="entry name" value="SF1_C_Upf1"/>
</dbReference>
<dbReference type="GO" id="GO:0005524">
    <property type="term" value="F:ATP binding"/>
    <property type="evidence" value="ECO:0007669"/>
    <property type="project" value="UniProtKB-KW"/>
</dbReference>
<dbReference type="InterPro" id="IPR041679">
    <property type="entry name" value="DNA2/NAM7-like_C"/>
</dbReference>
<evidence type="ECO:0000256" key="2">
    <source>
        <dbReference type="ARBA" id="ARBA00022741"/>
    </source>
</evidence>
<accession>A0A3D9C4Y5</accession>
<gene>
    <name evidence="7" type="ORF">DRF65_18555</name>
</gene>
<evidence type="ECO:0000313" key="8">
    <source>
        <dbReference type="Proteomes" id="UP000256686"/>
    </source>
</evidence>